<evidence type="ECO:0000313" key="2">
    <source>
        <dbReference type="EMBL" id="MCI21480.1"/>
    </source>
</evidence>
<protein>
    <submittedName>
        <fullName evidence="2">Uncharacterized protein</fullName>
    </submittedName>
</protein>
<dbReference type="Proteomes" id="UP000265520">
    <property type="component" value="Unassembled WGS sequence"/>
</dbReference>
<keyword evidence="3" id="KW-1185">Reference proteome</keyword>
<sequence>LAQRATGEPGQEIPGSLASNGERWRRSRSAKKPSLSDAIPEFGLSLDNLP</sequence>
<accession>A0A392QCM2</accession>
<feature type="region of interest" description="Disordered" evidence="1">
    <location>
        <begin position="1"/>
        <end position="50"/>
    </location>
</feature>
<reference evidence="2 3" key="1">
    <citation type="journal article" date="2018" name="Front. Plant Sci.">
        <title>Red Clover (Trifolium pratense) and Zigzag Clover (T. medium) - A Picture of Genomic Similarities and Differences.</title>
        <authorList>
            <person name="Dluhosova J."/>
            <person name="Istvanek J."/>
            <person name="Nedelnik J."/>
            <person name="Repkova J."/>
        </authorList>
    </citation>
    <scope>NUCLEOTIDE SEQUENCE [LARGE SCALE GENOMIC DNA]</scope>
    <source>
        <strain evidence="3">cv. 10/8</strain>
        <tissue evidence="2">Leaf</tissue>
    </source>
</reference>
<organism evidence="2 3">
    <name type="scientific">Trifolium medium</name>
    <dbReference type="NCBI Taxonomy" id="97028"/>
    <lineage>
        <taxon>Eukaryota</taxon>
        <taxon>Viridiplantae</taxon>
        <taxon>Streptophyta</taxon>
        <taxon>Embryophyta</taxon>
        <taxon>Tracheophyta</taxon>
        <taxon>Spermatophyta</taxon>
        <taxon>Magnoliopsida</taxon>
        <taxon>eudicotyledons</taxon>
        <taxon>Gunneridae</taxon>
        <taxon>Pentapetalae</taxon>
        <taxon>rosids</taxon>
        <taxon>fabids</taxon>
        <taxon>Fabales</taxon>
        <taxon>Fabaceae</taxon>
        <taxon>Papilionoideae</taxon>
        <taxon>50 kb inversion clade</taxon>
        <taxon>NPAAA clade</taxon>
        <taxon>Hologalegina</taxon>
        <taxon>IRL clade</taxon>
        <taxon>Trifolieae</taxon>
        <taxon>Trifolium</taxon>
    </lineage>
</organism>
<dbReference type="EMBL" id="LXQA010125048">
    <property type="protein sequence ID" value="MCI21480.1"/>
    <property type="molecule type" value="Genomic_DNA"/>
</dbReference>
<feature type="non-terminal residue" evidence="2">
    <location>
        <position position="1"/>
    </location>
</feature>
<evidence type="ECO:0000256" key="1">
    <source>
        <dbReference type="SAM" id="MobiDB-lite"/>
    </source>
</evidence>
<proteinExistence type="predicted"/>
<evidence type="ECO:0000313" key="3">
    <source>
        <dbReference type="Proteomes" id="UP000265520"/>
    </source>
</evidence>
<comment type="caution">
    <text evidence="2">The sequence shown here is derived from an EMBL/GenBank/DDBJ whole genome shotgun (WGS) entry which is preliminary data.</text>
</comment>
<dbReference type="AlphaFoldDB" id="A0A392QCM2"/>
<name>A0A392QCM2_9FABA</name>